<feature type="region of interest" description="Disordered" evidence="1">
    <location>
        <begin position="313"/>
        <end position="336"/>
    </location>
</feature>
<feature type="non-terminal residue" evidence="2">
    <location>
        <position position="336"/>
    </location>
</feature>
<sequence length="336" mass="38456">MPSDTYADPWQNDYEWPVHELDDYESPQIPAARPANDGQGFPETPSIESQTSVTSKLPLIRLEDWVEGKSYDENPPTCIHYSIEWKLTVDGRVVPGSKDSEQNLVLAPGDYWEKTLRSKLDKLSMKKLASNRSYRPDDTTVVVHVQDRSERDFVKRFDELDIEWSILEQQLLLWSNLFRAGRRLRIEITFNYIQTSGGAGVTTKRGTKRGFASTSERMLAQRDMHLTAEEGSSGQPSICQQVYATFRCPGPPCHVGPYCWQDKDTKKRYRLKTHHFKALIEHVEQGGTLLDHDDVPSSLREQLFAEDQQRLEEQQRKATSRASCPPISITNIMPNA</sequence>
<accession>A0A136IJ32</accession>
<name>A0A136IJ32_9PEZI</name>
<gene>
    <name evidence="2" type="ORF">Micbo1qcDRAFT_169776</name>
</gene>
<organism evidence="2 3">
    <name type="scientific">Microdochium bolleyi</name>
    <dbReference type="NCBI Taxonomy" id="196109"/>
    <lineage>
        <taxon>Eukaryota</taxon>
        <taxon>Fungi</taxon>
        <taxon>Dikarya</taxon>
        <taxon>Ascomycota</taxon>
        <taxon>Pezizomycotina</taxon>
        <taxon>Sordariomycetes</taxon>
        <taxon>Xylariomycetidae</taxon>
        <taxon>Xylariales</taxon>
        <taxon>Microdochiaceae</taxon>
        <taxon>Microdochium</taxon>
    </lineage>
</organism>
<evidence type="ECO:0000313" key="3">
    <source>
        <dbReference type="Proteomes" id="UP000070501"/>
    </source>
</evidence>
<dbReference type="InParanoid" id="A0A136IJ32"/>
<dbReference type="OrthoDB" id="4777547at2759"/>
<feature type="region of interest" description="Disordered" evidence="1">
    <location>
        <begin position="23"/>
        <end position="53"/>
    </location>
</feature>
<keyword evidence="3" id="KW-1185">Reference proteome</keyword>
<proteinExistence type="predicted"/>
<dbReference type="STRING" id="196109.A0A136IJ32"/>
<dbReference type="Proteomes" id="UP000070501">
    <property type="component" value="Unassembled WGS sequence"/>
</dbReference>
<reference evidence="3" key="1">
    <citation type="submission" date="2016-02" db="EMBL/GenBank/DDBJ databases">
        <title>Draft genome sequence of Microdochium bolleyi, a fungal endophyte of beachgrass.</title>
        <authorList>
            <consortium name="DOE Joint Genome Institute"/>
            <person name="David A.S."/>
            <person name="May G."/>
            <person name="Haridas S."/>
            <person name="Lim J."/>
            <person name="Wang M."/>
            <person name="Labutti K."/>
            <person name="Lipzen A."/>
            <person name="Barry K."/>
            <person name="Grigoriev I.V."/>
        </authorList>
    </citation>
    <scope>NUCLEOTIDE SEQUENCE [LARGE SCALE GENOMIC DNA]</scope>
    <source>
        <strain evidence="3">J235TASD1</strain>
    </source>
</reference>
<dbReference type="AlphaFoldDB" id="A0A136IJ32"/>
<evidence type="ECO:0000313" key="2">
    <source>
        <dbReference type="EMBL" id="KXJ84980.1"/>
    </source>
</evidence>
<protein>
    <submittedName>
        <fullName evidence="2">Uncharacterized protein</fullName>
    </submittedName>
</protein>
<dbReference type="EMBL" id="KQ964305">
    <property type="protein sequence ID" value="KXJ84980.1"/>
    <property type="molecule type" value="Genomic_DNA"/>
</dbReference>
<evidence type="ECO:0000256" key="1">
    <source>
        <dbReference type="SAM" id="MobiDB-lite"/>
    </source>
</evidence>